<feature type="region of interest" description="Disordered" evidence="5">
    <location>
        <begin position="675"/>
        <end position="731"/>
    </location>
</feature>
<dbReference type="GO" id="GO:0005783">
    <property type="term" value="C:endoplasmic reticulum"/>
    <property type="evidence" value="ECO:0007669"/>
    <property type="project" value="TreeGrafter"/>
</dbReference>
<keyword evidence="9" id="KW-1185">Reference proteome</keyword>
<feature type="compositionally biased region" description="Polar residues" evidence="5">
    <location>
        <begin position="701"/>
        <end position="731"/>
    </location>
</feature>
<keyword evidence="2" id="KW-0333">Golgi apparatus</keyword>
<evidence type="ECO:0000259" key="7">
    <source>
        <dbReference type="Pfam" id="PF04869"/>
    </source>
</evidence>
<evidence type="ECO:0008006" key="10">
    <source>
        <dbReference type="Google" id="ProtNLM"/>
    </source>
</evidence>
<dbReference type="Pfam" id="PF00149">
    <property type="entry name" value="Metallophos"/>
    <property type="match status" value="1"/>
</dbReference>
<proteinExistence type="predicted"/>
<reference evidence="8" key="1">
    <citation type="submission" date="2019-05" db="EMBL/GenBank/DDBJ databases">
        <title>Annotation for the trematode Fasciolopsis buski.</title>
        <authorList>
            <person name="Choi Y.-J."/>
        </authorList>
    </citation>
    <scope>NUCLEOTIDE SEQUENCE</scope>
    <source>
        <strain evidence="8">HT</strain>
        <tissue evidence="8">Whole worm</tissue>
    </source>
</reference>
<dbReference type="InterPro" id="IPR041209">
    <property type="entry name" value="P115_Arm_rpt"/>
</dbReference>
<name>A0A8E0RXH0_9TREM</name>
<feature type="compositionally biased region" description="Polar residues" evidence="5">
    <location>
        <begin position="417"/>
        <end position="428"/>
    </location>
</feature>
<evidence type="ECO:0000256" key="5">
    <source>
        <dbReference type="SAM" id="MobiDB-lite"/>
    </source>
</evidence>
<evidence type="ECO:0000313" key="8">
    <source>
        <dbReference type="EMBL" id="KAA0196275.1"/>
    </source>
</evidence>
<dbReference type="EMBL" id="LUCM01003142">
    <property type="protein sequence ID" value="KAA0196275.1"/>
    <property type="molecule type" value="Genomic_DNA"/>
</dbReference>
<dbReference type="Proteomes" id="UP000728185">
    <property type="component" value="Unassembled WGS sequence"/>
</dbReference>
<dbReference type="GO" id="GO:0005795">
    <property type="term" value="C:Golgi stack"/>
    <property type="evidence" value="ECO:0007669"/>
    <property type="project" value="TreeGrafter"/>
</dbReference>
<evidence type="ECO:0000256" key="2">
    <source>
        <dbReference type="ARBA" id="ARBA00023034"/>
    </source>
</evidence>
<feature type="domain" description="Vesicle tethering protein Uso1/P115-like head" evidence="7">
    <location>
        <begin position="264"/>
        <end position="418"/>
    </location>
</feature>
<keyword evidence="3 4" id="KW-0175">Coiled coil</keyword>
<dbReference type="PANTHER" id="PTHR10013:SF0">
    <property type="entry name" value="GENERAL VESICULAR TRANSPORT FACTOR P115"/>
    <property type="match status" value="1"/>
</dbReference>
<dbReference type="InterPro" id="IPR011989">
    <property type="entry name" value="ARM-like"/>
</dbReference>
<dbReference type="SUPFAM" id="SSF56300">
    <property type="entry name" value="Metallo-dependent phosphatases"/>
    <property type="match status" value="1"/>
</dbReference>
<dbReference type="GO" id="GO:0048211">
    <property type="term" value="P:Golgi vesicle docking"/>
    <property type="evidence" value="ECO:0007669"/>
    <property type="project" value="TreeGrafter"/>
</dbReference>
<comment type="caution">
    <text evidence="8">The sequence shown here is derived from an EMBL/GenBank/DDBJ whole genome shotgun (WGS) entry which is preliminary data.</text>
</comment>
<dbReference type="GO" id="GO:0006888">
    <property type="term" value="P:endoplasmic reticulum to Golgi vesicle-mediated transport"/>
    <property type="evidence" value="ECO:0007669"/>
    <property type="project" value="TreeGrafter"/>
</dbReference>
<dbReference type="SUPFAM" id="SSF48371">
    <property type="entry name" value="ARM repeat"/>
    <property type="match status" value="1"/>
</dbReference>
<dbReference type="GO" id="GO:0048280">
    <property type="term" value="P:vesicle fusion with Golgi apparatus"/>
    <property type="evidence" value="ECO:0007669"/>
    <property type="project" value="InterPro"/>
</dbReference>
<dbReference type="InterPro" id="IPR024095">
    <property type="entry name" value="Vesicle_P115"/>
</dbReference>
<accession>A0A8E0RXH0</accession>
<evidence type="ECO:0000256" key="1">
    <source>
        <dbReference type="ARBA" id="ARBA00004555"/>
    </source>
</evidence>
<feature type="domain" description="Calcineurin-like phosphoesterase" evidence="6">
    <location>
        <begin position="775"/>
        <end position="963"/>
    </location>
</feature>
<dbReference type="GO" id="GO:0006886">
    <property type="term" value="P:intracellular protein transport"/>
    <property type="evidence" value="ECO:0007669"/>
    <property type="project" value="InterPro"/>
</dbReference>
<dbReference type="PANTHER" id="PTHR10013">
    <property type="entry name" value="GENERAL VESICULAR TRANSPORT FACTOR P115"/>
    <property type="match status" value="1"/>
</dbReference>
<dbReference type="InterPro" id="IPR004843">
    <property type="entry name" value="Calcineurin-like_PHP"/>
</dbReference>
<dbReference type="GO" id="GO:0000139">
    <property type="term" value="C:Golgi membrane"/>
    <property type="evidence" value="ECO:0007669"/>
    <property type="project" value="InterPro"/>
</dbReference>
<evidence type="ECO:0000256" key="3">
    <source>
        <dbReference type="ARBA" id="ARBA00023054"/>
    </source>
</evidence>
<feature type="domain" description="Vesicle tethering protein Uso1/P115-like head" evidence="7">
    <location>
        <begin position="445"/>
        <end position="556"/>
    </location>
</feature>
<dbReference type="Gene3D" id="1.25.10.10">
    <property type="entry name" value="Leucine-rich Repeat Variant"/>
    <property type="match status" value="1"/>
</dbReference>
<dbReference type="OrthoDB" id="198977at2759"/>
<protein>
    <recommendedName>
        <fullName evidence="10">Calcineurin-like phosphoesterase domain-containing protein</fullName>
    </recommendedName>
</protein>
<dbReference type="GO" id="GO:0045056">
    <property type="term" value="P:transcytosis"/>
    <property type="evidence" value="ECO:0007669"/>
    <property type="project" value="TreeGrafter"/>
</dbReference>
<feature type="region of interest" description="Disordered" evidence="5">
    <location>
        <begin position="417"/>
        <end position="443"/>
    </location>
</feature>
<dbReference type="Pfam" id="PF04869">
    <property type="entry name" value="Uso1_p115_head"/>
    <property type="match status" value="2"/>
</dbReference>
<dbReference type="Gene3D" id="3.60.21.10">
    <property type="match status" value="1"/>
</dbReference>
<comment type="subcellular location">
    <subcellularLocation>
        <location evidence="1">Golgi apparatus</location>
    </subcellularLocation>
</comment>
<feature type="compositionally biased region" description="Polar residues" evidence="5">
    <location>
        <begin position="675"/>
        <end position="688"/>
    </location>
</feature>
<organism evidence="8 9">
    <name type="scientific">Fasciolopsis buskii</name>
    <dbReference type="NCBI Taxonomy" id="27845"/>
    <lineage>
        <taxon>Eukaryota</taxon>
        <taxon>Metazoa</taxon>
        <taxon>Spiralia</taxon>
        <taxon>Lophotrochozoa</taxon>
        <taxon>Platyhelminthes</taxon>
        <taxon>Trematoda</taxon>
        <taxon>Digenea</taxon>
        <taxon>Plagiorchiida</taxon>
        <taxon>Echinostomata</taxon>
        <taxon>Echinostomatoidea</taxon>
        <taxon>Fasciolidae</taxon>
        <taxon>Fasciolopsis</taxon>
    </lineage>
</organism>
<dbReference type="InterPro" id="IPR016024">
    <property type="entry name" value="ARM-type_fold"/>
</dbReference>
<dbReference type="AlphaFoldDB" id="A0A8E0RXH0"/>
<dbReference type="InterPro" id="IPR029052">
    <property type="entry name" value="Metallo-depent_PP-like"/>
</dbReference>
<feature type="coiled-coil region" evidence="4">
    <location>
        <begin position="596"/>
        <end position="630"/>
    </location>
</feature>
<evidence type="ECO:0000259" key="6">
    <source>
        <dbReference type="Pfam" id="PF00149"/>
    </source>
</evidence>
<dbReference type="GO" id="GO:0016787">
    <property type="term" value="F:hydrolase activity"/>
    <property type="evidence" value="ECO:0007669"/>
    <property type="project" value="InterPro"/>
</dbReference>
<sequence>MNISLFYCLFDEPINQPCFFILFWIVSTQAYEHHLRRNALRLLTVLLVNQPKDTQNVILQCPRAISKLVDLLSDPREALRNDALLLLLELTKGHTTIQKIVAFENIFERISSIIHSEGMTDGGVVVEDCLCLICQLLESNPPNQILFKENNFIKRLLLPLLDLRLNDTSVELKWSAQKVVNVQLAMQILRILVSPRNKNQVTRVCQNLMHDCGLLATLCGIIMANGVPADVLTKAIYAVADAIRGCAANQQFLAHVIAPSDPPQPAITVLLVSMVNDRQAVAVRAAALYCFQCYVAGNPEIQSSVVMTLLPKSLEYNASITDGQLLCGGLFSNDALSTWFSSVALLHCIRDNPQMKEELLRVMLASNPDGAPVSLLQQCFTWLVQSTNPQSRIGVLQLLCTWLAHCPAAVNRFLSPPSSDPSNGVRQQSTVVGTGGSGSGGTSVSRGANLSILIAEATSVGNEESEIAVRGMITLLTCICVVFNSNDVPGFDRKSLLNTLDNRIGIEVILEQLNQLSKTEAFTNGAKNPELELRSGSQLIFDYTFTRLFKRLEYEVMHTFQPIDDGNPPLLTVAPNTGGCDTSAISNTNPDKQTLVTQYEQKMARQEQEIITLRTRVSSLEQELSSARAAVQLPTPVSAGKHSSAQHASLNLEEEDDLPAENECVPTLPEIATTTGVRMPPTASSRIPSNLPHRPAPSLPVPSSDSNISFNVSDSNTKSPSNTQSTTIPPVSCMSTERATTDSCASQPFMAISRPIYPLPTTIPTVHNPDKTEVRLLLVADPHLQVYHSSWYYPVEFAAITDNDWYLKRYFRHILNRFRPTVVVFLGDLVEEGSTIRSDALDHAFNRFERIFMLPSIFVATFIVPGDNDVGGEWNDPLTKHKMDRFRAHFVSYPRTRQIGFVKLFVDPLNTKWVSPKFFSLNNSELISVYVSHVPMITTYGADLTPSLLRSEPSLLINGHDHVVSPICICEKLLVTTSRGIIVILFL</sequence>
<evidence type="ECO:0000313" key="9">
    <source>
        <dbReference type="Proteomes" id="UP000728185"/>
    </source>
</evidence>
<evidence type="ECO:0000256" key="4">
    <source>
        <dbReference type="SAM" id="Coils"/>
    </source>
</evidence>
<gene>
    <name evidence="8" type="ORF">FBUS_07662</name>
</gene>
<dbReference type="GO" id="GO:0012507">
    <property type="term" value="C:ER to Golgi transport vesicle membrane"/>
    <property type="evidence" value="ECO:0007669"/>
    <property type="project" value="TreeGrafter"/>
</dbReference>
<dbReference type="InterPro" id="IPR006953">
    <property type="entry name" value="Vesicle_Uso1_P115_head"/>
</dbReference>
<dbReference type="Pfam" id="PF18770">
    <property type="entry name" value="Arm_vescicular"/>
    <property type="match status" value="1"/>
</dbReference>